<gene>
    <name evidence="3" type="ORF">CCMP2556_LOCUS5899</name>
</gene>
<protein>
    <submittedName>
        <fullName evidence="3">Uncharacterized protein</fullName>
    </submittedName>
</protein>
<feature type="coiled-coil region" evidence="1">
    <location>
        <begin position="232"/>
        <end position="310"/>
    </location>
</feature>
<keyword evidence="4" id="KW-1185">Reference proteome</keyword>
<accession>A0ABP0IBS2</accession>
<name>A0ABP0IBS2_9DINO</name>
<evidence type="ECO:0000313" key="3">
    <source>
        <dbReference type="EMBL" id="CAK9000015.1"/>
    </source>
</evidence>
<dbReference type="Proteomes" id="UP001642484">
    <property type="component" value="Unassembled WGS sequence"/>
</dbReference>
<evidence type="ECO:0000256" key="2">
    <source>
        <dbReference type="SAM" id="MobiDB-lite"/>
    </source>
</evidence>
<feature type="compositionally biased region" description="Basic and acidic residues" evidence="2">
    <location>
        <begin position="90"/>
        <end position="104"/>
    </location>
</feature>
<feature type="compositionally biased region" description="Basic and acidic residues" evidence="2">
    <location>
        <begin position="51"/>
        <end position="60"/>
    </location>
</feature>
<feature type="coiled-coil region" evidence="1">
    <location>
        <begin position="722"/>
        <end position="756"/>
    </location>
</feature>
<dbReference type="EMBL" id="CAXAMN010002514">
    <property type="protein sequence ID" value="CAK9000015.1"/>
    <property type="molecule type" value="Genomic_DNA"/>
</dbReference>
<proteinExistence type="predicted"/>
<feature type="compositionally biased region" description="Polar residues" evidence="2">
    <location>
        <begin position="126"/>
        <end position="135"/>
    </location>
</feature>
<reference evidence="3 4" key="1">
    <citation type="submission" date="2024-02" db="EMBL/GenBank/DDBJ databases">
        <authorList>
            <person name="Chen Y."/>
            <person name="Shah S."/>
            <person name="Dougan E. K."/>
            <person name="Thang M."/>
            <person name="Chan C."/>
        </authorList>
    </citation>
    <scope>NUCLEOTIDE SEQUENCE [LARGE SCALE GENOMIC DNA]</scope>
</reference>
<organism evidence="3 4">
    <name type="scientific">Durusdinium trenchii</name>
    <dbReference type="NCBI Taxonomy" id="1381693"/>
    <lineage>
        <taxon>Eukaryota</taxon>
        <taxon>Sar</taxon>
        <taxon>Alveolata</taxon>
        <taxon>Dinophyceae</taxon>
        <taxon>Suessiales</taxon>
        <taxon>Symbiodiniaceae</taxon>
        <taxon>Durusdinium</taxon>
    </lineage>
</organism>
<evidence type="ECO:0000313" key="4">
    <source>
        <dbReference type="Proteomes" id="UP001642484"/>
    </source>
</evidence>
<feature type="compositionally biased region" description="Basic and acidic residues" evidence="2">
    <location>
        <begin position="160"/>
        <end position="203"/>
    </location>
</feature>
<feature type="compositionally biased region" description="Polar residues" evidence="2">
    <location>
        <begin position="15"/>
        <end position="24"/>
    </location>
</feature>
<comment type="caution">
    <text evidence="3">The sequence shown here is derived from an EMBL/GenBank/DDBJ whole genome shotgun (WGS) entry which is preliminary data.</text>
</comment>
<feature type="region of interest" description="Disordered" evidence="2">
    <location>
        <begin position="873"/>
        <end position="894"/>
    </location>
</feature>
<feature type="region of interest" description="Disordered" evidence="2">
    <location>
        <begin position="1"/>
        <end position="203"/>
    </location>
</feature>
<keyword evidence="1" id="KW-0175">Coiled coil</keyword>
<evidence type="ECO:0000256" key="1">
    <source>
        <dbReference type="SAM" id="Coils"/>
    </source>
</evidence>
<feature type="coiled-coil region" evidence="1">
    <location>
        <begin position="447"/>
        <end position="503"/>
    </location>
</feature>
<feature type="coiled-coil region" evidence="1">
    <location>
        <begin position="554"/>
        <end position="588"/>
    </location>
</feature>
<sequence>MQQKHAEPSDDLQESAESPSSAGATSPDFGQPQILVTPASDVTGLPTPDFGNEKTSESKASETQGEEVQRSVDSPKFGFAVPPSPDAEWDTLKLPEVDSGHGDQHPSTPDFGSLGRHNPFLDLGSAASSPQASRENSPEHSAKPRLSVDMLLPSPSSPSREGRTHSTDRNVRTQKVSDRKSPDSKTFDFEIDQQREDGDDLEGHAESAELLQECFRLDEELQSKKEMLKWFYQELEATSAKLETSRTHLEESQASRSELAEELDASLTLVEKLEGKLERLHAQEHSSQVFEDHVNEAKELQLSLQNEENICRTLRFEHDDLASELRDFREKLCDAQRTAEEASKLRICKHEAATLGEALEKAEAALRKEQADSFERAAALRTEDSDLFDELAHTQAQLKQSRLDSAQRLAEMKELEDSSAKEMFAAMQALAESNAEVEAATASEWKADAAFEQLADMSRELSDATARAGSESEQHAAILAASKAHAEMETAKMKQQLADLAAQLQVADSKWKNAEARLAVTESCSGTSNMQREGLLEARIHDLEVKLLEVAASKQSVESRLDASEARLQQLQSNVDDELLAKRAAEVRLAQVEKSSKSLDMKLAMAAECEQDAEVHLTQAEEMSWDLQRQLERESRSRGSVSMRLQEAEQEAESTGRKLALALAARQAAESRLSAEEVVFQQLEASLAHAETTASSRSQNAVSLKAELHERTMRLETEIQAQKASEAQTRKLQDSLRDLEAKLESAITAREDVDAALKESQRFATKMSQELISCQDAAKAELASYQIDGKVESASQVQAKVLKQQEMSERLQSEVADETKLAATYKALAGTLEMEVETEKQGREQAQEAFGKAKDSANSLECQLAAASAMAERLKAHQDENEQSDAKSSAALSLAREEQAEQQLEINELRQELLLARQQRRAALQASERAQMARVKQQQQAVSLRKRSEQNEAARSASITSLIEENGALVREQHGELLSEIKVCQAVLASRAVELSKSQDECSNLKLQVSQLVQKADGAEKLAESEQQCCRVLLQQLEDMTLQSIESAARSPQVLLSRTDVAKALQLRDELAALQVCQLQSEAAAVRRQLAVGGACFAATVSGGDPIEHATPLRRQTMANRRFWHHLNLNRDNRAFYFVSGLWQHLYTWRTHNLVKKVRCLPCRSQPVLEASAP</sequence>